<comment type="caution">
    <text evidence="1">The sequence shown here is derived from an EMBL/GenBank/DDBJ whole genome shotgun (WGS) entry which is preliminary data.</text>
</comment>
<protein>
    <submittedName>
        <fullName evidence="1">Uncharacterized protein</fullName>
    </submittedName>
</protein>
<accession>A0A2T0MCD2</accession>
<sequence>MVSISLLLSIFASAQTNRCDNLYAKVTYGLSHTKKAMTATNFEHQMYYAERAYTALEKSKEYQSECGCTKLEDQTLDVMEVLEKAIEPFDWEAGRFYTKKSMAMINELITSIDECTQNDPAPVVVEDSDNVTLEHEAYTQKQEKQSSTESLENEMAKVFQAHAEARLDSAKKAVEKLVLLSKTYNPHSSTKESETNSLVAQQRAYLEEAKKILEEGIQALGEK</sequence>
<evidence type="ECO:0000313" key="1">
    <source>
        <dbReference type="EMBL" id="PRX55157.1"/>
    </source>
</evidence>
<proteinExistence type="predicted"/>
<keyword evidence="2" id="KW-1185">Reference proteome</keyword>
<dbReference type="Proteomes" id="UP000237640">
    <property type="component" value="Unassembled WGS sequence"/>
</dbReference>
<name>A0A2T0MCD2_9FLAO</name>
<dbReference type="EMBL" id="PVYX01000002">
    <property type="protein sequence ID" value="PRX55157.1"/>
    <property type="molecule type" value="Genomic_DNA"/>
</dbReference>
<organism evidence="1 2">
    <name type="scientific">Flagellimonas meridianipacifica</name>
    <dbReference type="NCBI Taxonomy" id="1080225"/>
    <lineage>
        <taxon>Bacteria</taxon>
        <taxon>Pseudomonadati</taxon>
        <taxon>Bacteroidota</taxon>
        <taxon>Flavobacteriia</taxon>
        <taxon>Flavobacteriales</taxon>
        <taxon>Flavobacteriaceae</taxon>
        <taxon>Flagellimonas</taxon>
    </lineage>
</organism>
<evidence type="ECO:0000313" key="2">
    <source>
        <dbReference type="Proteomes" id="UP000237640"/>
    </source>
</evidence>
<gene>
    <name evidence="1" type="ORF">CLV81_3563</name>
</gene>
<dbReference type="AlphaFoldDB" id="A0A2T0MCD2"/>
<reference evidence="1 2" key="1">
    <citation type="submission" date="2018-03" db="EMBL/GenBank/DDBJ databases">
        <title>Genomic Encyclopedia of Archaeal and Bacterial Type Strains, Phase II (KMG-II): from individual species to whole genera.</title>
        <authorList>
            <person name="Goeker M."/>
        </authorList>
    </citation>
    <scope>NUCLEOTIDE SEQUENCE [LARGE SCALE GENOMIC DNA]</scope>
    <source>
        <strain evidence="1 2">DSM 25027</strain>
    </source>
</reference>